<keyword evidence="1" id="KW-0808">Transferase</keyword>
<evidence type="ECO:0000313" key="1">
    <source>
        <dbReference type="EMBL" id="PWJ91391.1"/>
    </source>
</evidence>
<comment type="caution">
    <text evidence="1">The sequence shown here is derived from an EMBL/GenBank/DDBJ whole genome shotgun (WGS) entry which is preliminary data.</text>
</comment>
<sequence>MNTDLKKYVAIRYNTATGFMPSQWNGKGRANLDPVWLVERLALFDTYCAPSLEGQSLKDFTVLVGFDSETHENYIRTVCDCAIGIDVRPVLVDAGADYNVAFNAFVQSDTDAEFVSLTRLDSDDALAPSFMERVDFYARREIAKGEVNQQPLYIAFPHGQNFDAATNRYTQHEYPTSAFGTLVEKRSPSMNGVYCDKHTKMAMRFNTVGAASKEAQWCIVIHDNNAANVLRGKTVAEPAFTVGRPGAETETRAAARKEPAQKQMPQASAKASRNAGNFIRFLLGRPMVLRK</sequence>
<dbReference type="Proteomes" id="UP000245631">
    <property type="component" value="Unassembled WGS sequence"/>
</dbReference>
<dbReference type="AlphaFoldDB" id="A0A8E3B565"/>
<accession>A0A8E3B565</accession>
<gene>
    <name evidence="1" type="ORF">C8D77_10385</name>
</gene>
<dbReference type="EMBL" id="QGGH01000003">
    <property type="protein sequence ID" value="PWJ91391.1"/>
    <property type="molecule type" value="Genomic_DNA"/>
</dbReference>
<dbReference type="GO" id="GO:0016740">
    <property type="term" value="F:transferase activity"/>
    <property type="evidence" value="ECO:0007669"/>
    <property type="project" value="UniProtKB-KW"/>
</dbReference>
<evidence type="ECO:0000313" key="2">
    <source>
        <dbReference type="Proteomes" id="UP000245631"/>
    </source>
</evidence>
<reference evidence="1 2" key="1">
    <citation type="submission" date="2018-05" db="EMBL/GenBank/DDBJ databases">
        <title>Genomic Encyclopedia of Type Strains, Phase IV (KMG-IV): sequencing the most valuable type-strain genomes for metagenomic binning, comparative biology and taxonomic classification.</title>
        <authorList>
            <person name="Goeker M."/>
        </authorList>
    </citation>
    <scope>NUCLEOTIDE SEQUENCE [LARGE SCALE GENOMIC DNA]</scope>
    <source>
        <strain evidence="1 2">DSM 2626</strain>
    </source>
</reference>
<organism evidence="1 2">
    <name type="scientific">Rhizobium loti</name>
    <name type="common">Mesorhizobium loti</name>
    <dbReference type="NCBI Taxonomy" id="381"/>
    <lineage>
        <taxon>Bacteria</taxon>
        <taxon>Pseudomonadati</taxon>
        <taxon>Pseudomonadota</taxon>
        <taxon>Alphaproteobacteria</taxon>
        <taxon>Hyphomicrobiales</taxon>
        <taxon>Phyllobacteriaceae</taxon>
        <taxon>Mesorhizobium</taxon>
    </lineage>
</organism>
<dbReference type="InterPro" id="IPR021466">
    <property type="entry name" value="Put_rhamnosyl_transferase"/>
</dbReference>
<dbReference type="Pfam" id="PF11316">
    <property type="entry name" value="Rhamno_transf"/>
    <property type="match status" value="1"/>
</dbReference>
<proteinExistence type="predicted"/>
<name>A0A8E3B565_RHILI</name>
<protein>
    <submittedName>
        <fullName evidence="1">Putative rhamnosyltransferase</fullName>
    </submittedName>
</protein>
<dbReference type="GeneID" id="61052060"/>
<dbReference type="RefSeq" id="WP_109663612.1">
    <property type="nucleotide sequence ID" value="NZ_QGGH01000003.1"/>
</dbReference>